<feature type="transmembrane region" description="Helical" evidence="3">
    <location>
        <begin position="95"/>
        <end position="114"/>
    </location>
</feature>
<dbReference type="SUPFAM" id="SSF55073">
    <property type="entry name" value="Nucleotide cyclase"/>
    <property type="match status" value="1"/>
</dbReference>
<feature type="transmembrane region" description="Helical" evidence="3">
    <location>
        <begin position="6"/>
        <end position="25"/>
    </location>
</feature>
<keyword evidence="3" id="KW-0812">Transmembrane</keyword>
<keyword evidence="3" id="KW-0472">Membrane</keyword>
<reference evidence="5" key="1">
    <citation type="journal article" date="2021" name="Front. Microbiol.">
        <title>Comprehensive Comparative Genomics and Phenotyping of Methylobacterium Species.</title>
        <authorList>
            <person name="Alessa O."/>
            <person name="Ogura Y."/>
            <person name="Fujitani Y."/>
            <person name="Takami H."/>
            <person name="Hayashi T."/>
            <person name="Sahin N."/>
            <person name="Tani A."/>
        </authorList>
    </citation>
    <scope>NUCLEOTIDE SEQUENCE</scope>
    <source>
        <strain evidence="5">DSM 17168</strain>
    </source>
</reference>
<keyword evidence="3" id="KW-1133">Transmembrane helix</keyword>
<keyword evidence="6" id="KW-1185">Reference proteome</keyword>
<dbReference type="SMART" id="SM00267">
    <property type="entry name" value="GGDEF"/>
    <property type="match status" value="1"/>
</dbReference>
<protein>
    <recommendedName>
        <fullName evidence="1">diguanylate cyclase</fullName>
        <ecNumber evidence="1">2.7.7.65</ecNumber>
    </recommendedName>
</protein>
<feature type="transmembrane region" description="Helical" evidence="3">
    <location>
        <begin position="37"/>
        <end position="59"/>
    </location>
</feature>
<dbReference type="PANTHER" id="PTHR45138:SF9">
    <property type="entry name" value="DIGUANYLATE CYCLASE DGCM-RELATED"/>
    <property type="match status" value="1"/>
</dbReference>
<sequence length="381" mass="39856">MTLDASTLMAVTVFVALIVGVLFLLSWSQARRMRALAILGAAHILGAVASALLCGRGMIPDLLSIAAANAMMLGAYGLIWCGARSFAGRATPASWLLAGPLVWIGACAVPAFYASIDARVILASSLGAFYCGAAAAEIWRGRKAEPLVSRYPAALLLASEALLYAVRVPAALAFPLPRGVPPAATPWVAILCFAALLYTVAIAFLFMALAKERLEREQRLAAQTDPLTGIANRRAFEAQAGMLLARGAATLLLFDIDHFKRVNDTYGHGIGDAVLVGFCTATRALLPADAPFGRLGGEEFACLLPEPVEAGPLARTILRAVAGMRAESVAGLAVTVSIGASTGTALDDLLVRADRALYRAKALGRDRVVFDGAAPVRERAA</sequence>
<gene>
    <name evidence="5" type="ORF">GMJLKIPL_1638</name>
</gene>
<dbReference type="NCBIfam" id="TIGR00254">
    <property type="entry name" value="GGDEF"/>
    <property type="match status" value="1"/>
</dbReference>
<dbReference type="InterPro" id="IPR050469">
    <property type="entry name" value="Diguanylate_Cyclase"/>
</dbReference>
<evidence type="ECO:0000256" key="1">
    <source>
        <dbReference type="ARBA" id="ARBA00012528"/>
    </source>
</evidence>
<feature type="transmembrane region" description="Helical" evidence="3">
    <location>
        <begin position="65"/>
        <end position="83"/>
    </location>
</feature>
<evidence type="ECO:0000313" key="6">
    <source>
        <dbReference type="Proteomes" id="UP001055153"/>
    </source>
</evidence>
<name>A0ABQ4SDF7_9HYPH</name>
<dbReference type="Proteomes" id="UP001055153">
    <property type="component" value="Unassembled WGS sequence"/>
</dbReference>
<dbReference type="EMBL" id="BPQQ01000018">
    <property type="protein sequence ID" value="GJD99720.1"/>
    <property type="molecule type" value="Genomic_DNA"/>
</dbReference>
<feature type="domain" description="GGDEF" evidence="4">
    <location>
        <begin position="247"/>
        <end position="373"/>
    </location>
</feature>
<comment type="caution">
    <text evidence="5">The sequence shown here is derived from an EMBL/GenBank/DDBJ whole genome shotgun (WGS) entry which is preliminary data.</text>
</comment>
<feature type="transmembrane region" description="Helical" evidence="3">
    <location>
        <begin position="186"/>
        <end position="210"/>
    </location>
</feature>
<proteinExistence type="predicted"/>
<evidence type="ECO:0000313" key="5">
    <source>
        <dbReference type="EMBL" id="GJD99720.1"/>
    </source>
</evidence>
<dbReference type="EC" id="2.7.7.65" evidence="1"/>
<dbReference type="PROSITE" id="PS50887">
    <property type="entry name" value="GGDEF"/>
    <property type="match status" value="1"/>
</dbReference>
<dbReference type="Pfam" id="PF00990">
    <property type="entry name" value="GGDEF"/>
    <property type="match status" value="1"/>
</dbReference>
<dbReference type="InterPro" id="IPR043128">
    <property type="entry name" value="Rev_trsase/Diguanyl_cyclase"/>
</dbReference>
<comment type="catalytic activity">
    <reaction evidence="2">
        <text>2 GTP = 3',3'-c-di-GMP + 2 diphosphate</text>
        <dbReference type="Rhea" id="RHEA:24898"/>
        <dbReference type="ChEBI" id="CHEBI:33019"/>
        <dbReference type="ChEBI" id="CHEBI:37565"/>
        <dbReference type="ChEBI" id="CHEBI:58805"/>
        <dbReference type="EC" id="2.7.7.65"/>
    </reaction>
</comment>
<dbReference type="PANTHER" id="PTHR45138">
    <property type="entry name" value="REGULATORY COMPONENTS OF SENSORY TRANSDUCTION SYSTEM"/>
    <property type="match status" value="1"/>
</dbReference>
<dbReference type="Gene3D" id="3.30.70.270">
    <property type="match status" value="1"/>
</dbReference>
<dbReference type="InterPro" id="IPR000160">
    <property type="entry name" value="GGDEF_dom"/>
</dbReference>
<reference evidence="5" key="2">
    <citation type="submission" date="2021-08" db="EMBL/GenBank/DDBJ databases">
        <authorList>
            <person name="Tani A."/>
            <person name="Ola A."/>
            <person name="Ogura Y."/>
            <person name="Katsura K."/>
            <person name="Hayashi T."/>
        </authorList>
    </citation>
    <scope>NUCLEOTIDE SEQUENCE</scope>
    <source>
        <strain evidence="5">DSM 17168</strain>
    </source>
</reference>
<dbReference type="RefSeq" id="WP_238234604.1">
    <property type="nucleotide sequence ID" value="NZ_BPQQ01000018.1"/>
</dbReference>
<accession>A0ABQ4SDF7</accession>
<feature type="transmembrane region" description="Helical" evidence="3">
    <location>
        <begin position="151"/>
        <end position="174"/>
    </location>
</feature>
<dbReference type="InterPro" id="IPR029787">
    <property type="entry name" value="Nucleotide_cyclase"/>
</dbReference>
<organism evidence="5 6">
    <name type="scientific">Methylobacterium isbiliense</name>
    <dbReference type="NCBI Taxonomy" id="315478"/>
    <lineage>
        <taxon>Bacteria</taxon>
        <taxon>Pseudomonadati</taxon>
        <taxon>Pseudomonadota</taxon>
        <taxon>Alphaproteobacteria</taxon>
        <taxon>Hyphomicrobiales</taxon>
        <taxon>Methylobacteriaceae</taxon>
        <taxon>Methylobacterium</taxon>
    </lineage>
</organism>
<evidence type="ECO:0000259" key="4">
    <source>
        <dbReference type="PROSITE" id="PS50887"/>
    </source>
</evidence>
<feature type="transmembrane region" description="Helical" evidence="3">
    <location>
        <begin position="120"/>
        <end position="139"/>
    </location>
</feature>
<evidence type="ECO:0000256" key="3">
    <source>
        <dbReference type="SAM" id="Phobius"/>
    </source>
</evidence>
<dbReference type="CDD" id="cd01949">
    <property type="entry name" value="GGDEF"/>
    <property type="match status" value="1"/>
</dbReference>
<evidence type="ECO:0000256" key="2">
    <source>
        <dbReference type="ARBA" id="ARBA00034247"/>
    </source>
</evidence>